<dbReference type="InterPro" id="IPR033362">
    <property type="entry name" value="SSNA1_fam"/>
</dbReference>
<dbReference type="EMBL" id="JASSZA010000002">
    <property type="protein sequence ID" value="KAK2117650.1"/>
    <property type="molecule type" value="Genomic_DNA"/>
</dbReference>
<evidence type="ECO:0000313" key="2">
    <source>
        <dbReference type="EMBL" id="KAK2117650.1"/>
    </source>
</evidence>
<evidence type="ECO:0000313" key="3">
    <source>
        <dbReference type="Proteomes" id="UP001266305"/>
    </source>
</evidence>
<accession>A0ABQ9W7R2</accession>
<organism evidence="2 3">
    <name type="scientific">Saguinus oedipus</name>
    <name type="common">Cotton-top tamarin</name>
    <name type="synonym">Oedipomidas oedipus</name>
    <dbReference type="NCBI Taxonomy" id="9490"/>
    <lineage>
        <taxon>Eukaryota</taxon>
        <taxon>Metazoa</taxon>
        <taxon>Chordata</taxon>
        <taxon>Craniata</taxon>
        <taxon>Vertebrata</taxon>
        <taxon>Euteleostomi</taxon>
        <taxon>Mammalia</taxon>
        <taxon>Eutheria</taxon>
        <taxon>Euarchontoglires</taxon>
        <taxon>Primates</taxon>
        <taxon>Haplorrhini</taxon>
        <taxon>Platyrrhini</taxon>
        <taxon>Cebidae</taxon>
        <taxon>Callitrichinae</taxon>
        <taxon>Saguinus</taxon>
    </lineage>
</organism>
<gene>
    <name evidence="2" type="primary">EXTL3_1</name>
    <name evidence="2" type="ORF">P7K49_004536</name>
</gene>
<feature type="non-terminal residue" evidence="2">
    <location>
        <position position="197"/>
    </location>
</feature>
<reference evidence="2 3" key="1">
    <citation type="submission" date="2023-05" db="EMBL/GenBank/DDBJ databases">
        <title>B98-5 Cell Line De Novo Hybrid Assembly: An Optical Mapping Approach.</title>
        <authorList>
            <person name="Kananen K."/>
            <person name="Auerbach J.A."/>
            <person name="Kautto E."/>
            <person name="Blachly J.S."/>
        </authorList>
    </citation>
    <scope>NUCLEOTIDE SEQUENCE [LARGE SCALE GENOMIC DNA]</scope>
    <source>
        <strain evidence="2">B95-8</strain>
        <tissue evidence="2">Cell line</tissue>
    </source>
</reference>
<keyword evidence="1" id="KW-0175">Coiled coil</keyword>
<sequence>MRIFGPRVGNELCEVKHVLDLCRIHESVSEELLQLEAKRQELNSEIAKLNLKIEACKKSIENAKQDLLQLKNVISQTEHCYKELMAQSQPKLSLPIRLPEKDDAGLPPPKATRGCQLHNCFDYSRCPLTSGFPVHVYDSDQFVFGSYLDPLVKQAFQATARANVYVTENADIACLYVVLVGEMQEPVMLRPAELEKH</sequence>
<evidence type="ECO:0000256" key="1">
    <source>
        <dbReference type="SAM" id="Coils"/>
    </source>
</evidence>
<dbReference type="Proteomes" id="UP001266305">
    <property type="component" value="Unassembled WGS sequence"/>
</dbReference>
<dbReference type="PANTHER" id="PTHR28661">
    <property type="entry name" value="SJOEGREN SYNDROME NUCLEAR AUTOANTIGEN 1"/>
    <property type="match status" value="1"/>
</dbReference>
<proteinExistence type="predicted"/>
<dbReference type="PANTHER" id="PTHR28661:SF1">
    <property type="entry name" value="MICROTUBULE NUCLEATION FACTOR SSNA1"/>
    <property type="match status" value="1"/>
</dbReference>
<name>A0ABQ9W7R2_SAGOE</name>
<protein>
    <submittedName>
        <fullName evidence="2">Exostoses (Multiple)-like 3</fullName>
    </submittedName>
</protein>
<keyword evidence="3" id="KW-1185">Reference proteome</keyword>
<feature type="coiled-coil region" evidence="1">
    <location>
        <begin position="25"/>
        <end position="73"/>
    </location>
</feature>
<comment type="caution">
    <text evidence="2">The sequence shown here is derived from an EMBL/GenBank/DDBJ whole genome shotgun (WGS) entry which is preliminary data.</text>
</comment>